<evidence type="ECO:0000256" key="1">
    <source>
        <dbReference type="SAM" id="MobiDB-lite"/>
    </source>
</evidence>
<comment type="caution">
    <text evidence="2">The sequence shown here is derived from an EMBL/GenBank/DDBJ whole genome shotgun (WGS) entry which is preliminary data.</text>
</comment>
<dbReference type="InterPro" id="IPR029063">
    <property type="entry name" value="SAM-dependent_MTases_sf"/>
</dbReference>
<proteinExistence type="predicted"/>
<feature type="compositionally biased region" description="Low complexity" evidence="1">
    <location>
        <begin position="18"/>
        <end position="29"/>
    </location>
</feature>
<dbReference type="EMBL" id="BMAT01003902">
    <property type="protein sequence ID" value="GFR64614.1"/>
    <property type="molecule type" value="Genomic_DNA"/>
</dbReference>
<name>A0AAV4EV85_9GAST</name>
<evidence type="ECO:0000313" key="3">
    <source>
        <dbReference type="Proteomes" id="UP000762676"/>
    </source>
</evidence>
<evidence type="ECO:0000313" key="2">
    <source>
        <dbReference type="EMBL" id="GFR64614.1"/>
    </source>
</evidence>
<sequence>MKVVYFYIEKGIMKKKNNNSNKSSENSGSHRPVTNRLNVSPFSPVPRVQAVVYTTRSRYQAENEQVVNQALEATNAPQNGRRAPFKVRLAPFKLRLAPFKPEDPKEAARSALARARSKGVLDKKESRTQQQTAEGAEITTPASGKSRSKSKKSHAPAEAKSSGSGLKQKLSHHKSPASVGARLYQAGLISRMEQVKLRPPKPEHIRVIKHPAPFSNPLQAAKL</sequence>
<feature type="region of interest" description="Disordered" evidence="1">
    <location>
        <begin position="16"/>
        <end position="41"/>
    </location>
</feature>
<keyword evidence="3" id="KW-1185">Reference proteome</keyword>
<feature type="region of interest" description="Disordered" evidence="1">
    <location>
        <begin position="100"/>
        <end position="179"/>
    </location>
</feature>
<dbReference type="Proteomes" id="UP000762676">
    <property type="component" value="Unassembled WGS sequence"/>
</dbReference>
<gene>
    <name evidence="2" type="ORF">ElyMa_001927400</name>
</gene>
<protein>
    <submittedName>
        <fullName evidence="2">Uncharacterized protein</fullName>
    </submittedName>
</protein>
<dbReference type="AlphaFoldDB" id="A0AAV4EV85"/>
<organism evidence="2 3">
    <name type="scientific">Elysia marginata</name>
    <dbReference type="NCBI Taxonomy" id="1093978"/>
    <lineage>
        <taxon>Eukaryota</taxon>
        <taxon>Metazoa</taxon>
        <taxon>Spiralia</taxon>
        <taxon>Lophotrochozoa</taxon>
        <taxon>Mollusca</taxon>
        <taxon>Gastropoda</taxon>
        <taxon>Heterobranchia</taxon>
        <taxon>Euthyneura</taxon>
        <taxon>Panpulmonata</taxon>
        <taxon>Sacoglossa</taxon>
        <taxon>Placobranchoidea</taxon>
        <taxon>Plakobranchidae</taxon>
        <taxon>Elysia</taxon>
    </lineage>
</organism>
<accession>A0AAV4EV85</accession>
<dbReference type="Gene3D" id="3.40.50.150">
    <property type="entry name" value="Vaccinia Virus protein VP39"/>
    <property type="match status" value="1"/>
</dbReference>
<reference evidence="2 3" key="1">
    <citation type="journal article" date="2021" name="Elife">
        <title>Chloroplast acquisition without the gene transfer in kleptoplastic sea slugs, Plakobranchus ocellatus.</title>
        <authorList>
            <person name="Maeda T."/>
            <person name="Takahashi S."/>
            <person name="Yoshida T."/>
            <person name="Shimamura S."/>
            <person name="Takaki Y."/>
            <person name="Nagai Y."/>
            <person name="Toyoda A."/>
            <person name="Suzuki Y."/>
            <person name="Arimoto A."/>
            <person name="Ishii H."/>
            <person name="Satoh N."/>
            <person name="Nishiyama T."/>
            <person name="Hasebe M."/>
            <person name="Maruyama T."/>
            <person name="Minagawa J."/>
            <person name="Obokata J."/>
            <person name="Shigenobu S."/>
        </authorList>
    </citation>
    <scope>NUCLEOTIDE SEQUENCE [LARGE SCALE GENOMIC DNA]</scope>
</reference>